<dbReference type="InterPro" id="IPR010099">
    <property type="entry name" value="SDR39U1"/>
</dbReference>
<dbReference type="EMBL" id="BHZE01000002">
    <property type="protein sequence ID" value="GCD76880.1"/>
    <property type="molecule type" value="Genomic_DNA"/>
</dbReference>
<accession>A0A401XIN9</accession>
<dbReference type="InterPro" id="IPR013549">
    <property type="entry name" value="DUF1731"/>
</dbReference>
<dbReference type="Pfam" id="PF01370">
    <property type="entry name" value="Epimerase"/>
    <property type="match status" value="1"/>
</dbReference>
<gene>
    <name evidence="4" type="ORF">JCM31826_03620</name>
</gene>
<sequence>MSRTILVTGATGLVGRHLIPELKRFGYTIRTLTTSGKEDENTFYWNPEKGEINKNVFNSIHTIIHLAGSTIAQRWTPKARKSIIDSRVKGAQMLLQPAIESGLKRFITASAIGIYPQNPDGLYDEYSQQTGSDFPAEVVKIWEAAADEYEKNGVSVVKIRTGIVLDPEGGALKKMLLPVKLGIGSPIGSGKQMVSWIHIRDLVNIYVQAVVKEEMKGIYNATAPSPVSNRELMHTIAKVLGKPFFFPPVPAFMLRLMLGEMASITLEGSAVIPKRLLNEGFSFEFSELEDALRDLLT</sequence>
<dbReference type="SUPFAM" id="SSF51735">
    <property type="entry name" value="NAD(P)-binding Rossmann-fold domains"/>
    <property type="match status" value="1"/>
</dbReference>
<dbReference type="Gene3D" id="3.40.50.720">
    <property type="entry name" value="NAD(P)-binding Rossmann-like Domain"/>
    <property type="match status" value="1"/>
</dbReference>
<feature type="domain" description="NAD-dependent epimerase/dehydratase" evidence="2">
    <location>
        <begin position="5"/>
        <end position="220"/>
    </location>
</feature>
<protein>
    <submittedName>
        <fullName evidence="4">NAD-dependent epimerase</fullName>
    </submittedName>
</protein>
<comment type="caution">
    <text evidence="4">The sequence shown here is derived from an EMBL/GenBank/DDBJ whole genome shotgun (WGS) entry which is preliminary data.</text>
</comment>
<evidence type="ECO:0000259" key="2">
    <source>
        <dbReference type="Pfam" id="PF01370"/>
    </source>
</evidence>
<dbReference type="PANTHER" id="PTHR11092:SF0">
    <property type="entry name" value="EPIMERASE FAMILY PROTEIN SDR39U1"/>
    <property type="match status" value="1"/>
</dbReference>
<name>A0A401XIN9_9FLAO</name>
<dbReference type="OrthoDB" id="9801773at2"/>
<dbReference type="Proteomes" id="UP000286715">
    <property type="component" value="Unassembled WGS sequence"/>
</dbReference>
<dbReference type="Pfam" id="PF08338">
    <property type="entry name" value="DUF1731"/>
    <property type="match status" value="1"/>
</dbReference>
<dbReference type="AlphaFoldDB" id="A0A401XIN9"/>
<evidence type="ECO:0000259" key="3">
    <source>
        <dbReference type="Pfam" id="PF08338"/>
    </source>
</evidence>
<dbReference type="PANTHER" id="PTHR11092">
    <property type="entry name" value="SUGAR NUCLEOTIDE EPIMERASE RELATED"/>
    <property type="match status" value="1"/>
</dbReference>
<reference evidence="4 5" key="1">
    <citation type="submission" date="2018-11" db="EMBL/GenBank/DDBJ databases">
        <title>Schleiferia aggregans sp. nov., a moderately thermophilic heterotrophic bacterium isolated from microbial mats at a terrestrial hot spring.</title>
        <authorList>
            <person name="Iino T."/>
            <person name="Ohkuma M."/>
            <person name="Haruta S."/>
        </authorList>
    </citation>
    <scope>NUCLEOTIDE SEQUENCE [LARGE SCALE GENOMIC DNA]</scope>
    <source>
        <strain evidence="4 5">LA</strain>
    </source>
</reference>
<evidence type="ECO:0000313" key="5">
    <source>
        <dbReference type="Proteomes" id="UP000286715"/>
    </source>
</evidence>
<feature type="domain" description="DUF1731" evidence="3">
    <location>
        <begin position="249"/>
        <end position="295"/>
    </location>
</feature>
<proteinExistence type="inferred from homology"/>
<keyword evidence="5" id="KW-1185">Reference proteome</keyword>
<dbReference type="InterPro" id="IPR001509">
    <property type="entry name" value="Epimerase_deHydtase"/>
</dbReference>
<comment type="similarity">
    <text evidence="1">Belongs to the NAD(P)-dependent epimerase/dehydratase family. SDR39U1 subfamily.</text>
</comment>
<dbReference type="InterPro" id="IPR036291">
    <property type="entry name" value="NAD(P)-bd_dom_sf"/>
</dbReference>
<organism evidence="4 5">
    <name type="scientific">Thermaurantimonas aggregans</name>
    <dbReference type="NCBI Taxonomy" id="2173829"/>
    <lineage>
        <taxon>Bacteria</taxon>
        <taxon>Pseudomonadati</taxon>
        <taxon>Bacteroidota</taxon>
        <taxon>Flavobacteriia</taxon>
        <taxon>Flavobacteriales</taxon>
        <taxon>Schleiferiaceae</taxon>
        <taxon>Thermaurantimonas</taxon>
    </lineage>
</organism>
<evidence type="ECO:0000313" key="4">
    <source>
        <dbReference type="EMBL" id="GCD76880.1"/>
    </source>
</evidence>
<dbReference type="RefSeq" id="WP_124396946.1">
    <property type="nucleotide sequence ID" value="NZ_BHZE01000002.1"/>
</dbReference>
<evidence type="ECO:0000256" key="1">
    <source>
        <dbReference type="ARBA" id="ARBA00009353"/>
    </source>
</evidence>
<dbReference type="NCBIfam" id="TIGR01777">
    <property type="entry name" value="yfcH"/>
    <property type="match status" value="1"/>
</dbReference>